<gene>
    <name evidence="4" type="ORF">GCM10023144_43820</name>
</gene>
<evidence type="ECO:0000256" key="1">
    <source>
        <dbReference type="ARBA" id="ARBA00022679"/>
    </source>
</evidence>
<evidence type="ECO:0000313" key="4">
    <source>
        <dbReference type="EMBL" id="GAA4342156.1"/>
    </source>
</evidence>
<keyword evidence="5" id="KW-1185">Reference proteome</keyword>
<dbReference type="InterPro" id="IPR012893">
    <property type="entry name" value="HipA-like_C"/>
</dbReference>
<keyword evidence="1" id="KW-0808">Transferase</keyword>
<keyword evidence="2" id="KW-0418">Kinase</keyword>
<reference evidence="5" key="1">
    <citation type="journal article" date="2019" name="Int. J. Syst. Evol. Microbiol.">
        <title>The Global Catalogue of Microorganisms (GCM) 10K type strain sequencing project: providing services to taxonomists for standard genome sequencing and annotation.</title>
        <authorList>
            <consortium name="The Broad Institute Genomics Platform"/>
            <consortium name="The Broad Institute Genome Sequencing Center for Infectious Disease"/>
            <person name="Wu L."/>
            <person name="Ma J."/>
        </authorList>
    </citation>
    <scope>NUCLEOTIDE SEQUENCE [LARGE SCALE GENOMIC DNA]</scope>
    <source>
        <strain evidence="5">JCM 17666</strain>
    </source>
</reference>
<comment type="caution">
    <text evidence="4">The sequence shown here is derived from an EMBL/GenBank/DDBJ whole genome shotgun (WGS) entry which is preliminary data.</text>
</comment>
<dbReference type="EMBL" id="BAABFO010000032">
    <property type="protein sequence ID" value="GAA4342156.1"/>
    <property type="molecule type" value="Genomic_DNA"/>
</dbReference>
<protein>
    <recommendedName>
        <fullName evidence="3">HipA-like C-terminal domain-containing protein</fullName>
    </recommendedName>
</protein>
<accession>A0ABP8HPH0</accession>
<evidence type="ECO:0000313" key="5">
    <source>
        <dbReference type="Proteomes" id="UP001501671"/>
    </source>
</evidence>
<name>A0ABP8HPH0_9BURK</name>
<feature type="domain" description="HipA-like C-terminal" evidence="3">
    <location>
        <begin position="25"/>
        <end position="114"/>
    </location>
</feature>
<organism evidence="4 5">
    <name type="scientific">Pigmentiphaga soli</name>
    <dbReference type="NCBI Taxonomy" id="1007095"/>
    <lineage>
        <taxon>Bacteria</taxon>
        <taxon>Pseudomonadati</taxon>
        <taxon>Pseudomonadota</taxon>
        <taxon>Betaproteobacteria</taxon>
        <taxon>Burkholderiales</taxon>
        <taxon>Alcaligenaceae</taxon>
        <taxon>Pigmentiphaga</taxon>
    </lineage>
</organism>
<evidence type="ECO:0000256" key="2">
    <source>
        <dbReference type="ARBA" id="ARBA00022777"/>
    </source>
</evidence>
<evidence type="ECO:0000259" key="3">
    <source>
        <dbReference type="Pfam" id="PF07804"/>
    </source>
</evidence>
<dbReference type="Pfam" id="PF07804">
    <property type="entry name" value="HipA_C"/>
    <property type="match status" value="1"/>
</dbReference>
<sequence length="130" mass="14533">MKTLTGPKAMADPAWPTAWRYAAAAMTRHDRLAFQLTLLAYWIMAAIDGHAKNYSLFLLPGGSYTMTPLYDVLSFWPYVGARRGWLHQRDVTMAMALGSKNAHYRREESRPAIGTDLPTARAALMCGGPW</sequence>
<dbReference type="Proteomes" id="UP001501671">
    <property type="component" value="Unassembled WGS sequence"/>
</dbReference>
<proteinExistence type="predicted"/>